<dbReference type="SUPFAM" id="SSF53335">
    <property type="entry name" value="S-adenosyl-L-methionine-dependent methyltransferases"/>
    <property type="match status" value="1"/>
</dbReference>
<feature type="coiled-coil region" evidence="6">
    <location>
        <begin position="1159"/>
        <end position="1189"/>
    </location>
</feature>
<proteinExistence type="predicted"/>
<dbReference type="GO" id="GO:0032259">
    <property type="term" value="P:methylation"/>
    <property type="evidence" value="ECO:0007669"/>
    <property type="project" value="UniProtKB-KW"/>
</dbReference>
<dbReference type="InterPro" id="IPR029063">
    <property type="entry name" value="SAM-dependent_MTases_sf"/>
</dbReference>
<evidence type="ECO:0000256" key="1">
    <source>
        <dbReference type="ARBA" id="ARBA00011900"/>
    </source>
</evidence>
<keyword evidence="4" id="KW-0949">S-adenosyl-L-methionine</keyword>
<keyword evidence="3" id="KW-0808">Transferase</keyword>
<dbReference type="GO" id="GO:0009007">
    <property type="term" value="F:site-specific DNA-methyltransferase (adenine-specific) activity"/>
    <property type="evidence" value="ECO:0007669"/>
    <property type="project" value="UniProtKB-EC"/>
</dbReference>
<dbReference type="InterPro" id="IPR050953">
    <property type="entry name" value="N4_N6_ade-DNA_methylase"/>
</dbReference>
<name>A0A9Q7EV99_9BACT</name>
<evidence type="ECO:0000256" key="3">
    <source>
        <dbReference type="ARBA" id="ARBA00022679"/>
    </source>
</evidence>
<evidence type="ECO:0000256" key="5">
    <source>
        <dbReference type="ARBA" id="ARBA00047942"/>
    </source>
</evidence>
<dbReference type="EC" id="2.1.1.72" evidence="1"/>
<evidence type="ECO:0000259" key="8">
    <source>
        <dbReference type="Pfam" id="PF07669"/>
    </source>
</evidence>
<feature type="region of interest" description="Disordered" evidence="7">
    <location>
        <begin position="1248"/>
        <end position="1277"/>
    </location>
</feature>
<protein>
    <recommendedName>
        <fullName evidence="1">site-specific DNA-methyltransferase (adenine-specific)</fullName>
        <ecNumber evidence="1">2.1.1.72</ecNumber>
    </recommendedName>
</protein>
<dbReference type="PRINTS" id="PR00507">
    <property type="entry name" value="N12N6MTFRASE"/>
</dbReference>
<dbReference type="Gene3D" id="3.40.50.150">
    <property type="entry name" value="Vaccinia Virus protein VP39"/>
    <property type="match status" value="2"/>
</dbReference>
<dbReference type="AlphaFoldDB" id="A0A9Q7EV99"/>
<dbReference type="Proteomes" id="UP000671879">
    <property type="component" value="Chromosome"/>
</dbReference>
<dbReference type="PANTHER" id="PTHR33841:SF1">
    <property type="entry name" value="DNA METHYLTRANSFERASE A"/>
    <property type="match status" value="1"/>
</dbReference>
<reference evidence="10" key="1">
    <citation type="submission" date="2021-04" db="EMBL/GenBank/DDBJ databases">
        <title>A novel Synergistetes isolate from a pyrite-forming mixed culture.</title>
        <authorList>
            <person name="Bunk B."/>
            <person name="Sproer C."/>
            <person name="Spring S."/>
            <person name="Pester M."/>
        </authorList>
    </citation>
    <scope>NUCLEOTIDE SEQUENCE [LARGE SCALE GENOMIC DNA]</scope>
    <source>
        <strain evidence="10">J.5.4.2-T.3.5.2</strain>
    </source>
</reference>
<feature type="compositionally biased region" description="Basic residues" evidence="7">
    <location>
        <begin position="1254"/>
        <end position="1266"/>
    </location>
</feature>
<dbReference type="InterPro" id="IPR011639">
    <property type="entry name" value="MethylTrfase_TaqI-like_dom"/>
</dbReference>
<organism evidence="9 10">
    <name type="scientific">Aminithiophilus ramosus</name>
    <dbReference type="NCBI Taxonomy" id="3029084"/>
    <lineage>
        <taxon>Bacteria</taxon>
        <taxon>Thermotogati</taxon>
        <taxon>Synergistota</taxon>
        <taxon>Synergistia</taxon>
        <taxon>Synergistales</taxon>
        <taxon>Aminithiophilaceae</taxon>
        <taxon>Aminithiophilus</taxon>
    </lineage>
</organism>
<gene>
    <name evidence="9" type="ORF">KAR29_10855</name>
</gene>
<comment type="catalytic activity">
    <reaction evidence="5">
        <text>a 2'-deoxyadenosine in DNA + S-adenosyl-L-methionine = an N(6)-methyl-2'-deoxyadenosine in DNA + S-adenosyl-L-homocysteine + H(+)</text>
        <dbReference type="Rhea" id="RHEA:15197"/>
        <dbReference type="Rhea" id="RHEA-COMP:12418"/>
        <dbReference type="Rhea" id="RHEA-COMP:12419"/>
        <dbReference type="ChEBI" id="CHEBI:15378"/>
        <dbReference type="ChEBI" id="CHEBI:57856"/>
        <dbReference type="ChEBI" id="CHEBI:59789"/>
        <dbReference type="ChEBI" id="CHEBI:90615"/>
        <dbReference type="ChEBI" id="CHEBI:90616"/>
        <dbReference type="EC" id="2.1.1.72"/>
    </reaction>
</comment>
<dbReference type="Pfam" id="PF07669">
    <property type="entry name" value="Eco57I"/>
    <property type="match status" value="1"/>
</dbReference>
<accession>A0A9Q7EV99</accession>
<evidence type="ECO:0000256" key="4">
    <source>
        <dbReference type="ARBA" id="ARBA00022691"/>
    </source>
</evidence>
<sequence>MKYHAVSWEGSLMGPETLEKLAEEALPGQRPGDFGFAGRVREEILEAWASARAQWELFKVRRDRDDIKDKYGTSRTRQFWIQPLLALLGYDLQNAPAVEIGGRGFPISHRANGRICPVHAVGCFESLDRKREGSKASPHSMTQEYVNLSEALFALLTNGLQLRLVRDSSRLIKLSYLEFNLERIFEEKLFADFALLFRLLHITRWARDGENPAESLLETYHQDSLENGSRIREKLSEAVVGALETWAEGLLLHQDNEAFRRAFGKGRWTPRELYDQLLTLVYRILFLLVIEERDLTYPPEAPNDLKEIYRRYYSLSALRRRCRSVWKEEERFSDLWATLLACFSLHENEKSAAELGLKPLAGDLFSPESFSLLRPLSMDNRRFAQGMNRLDAYRDERLGAVRVNYAALNVEEFGSVYEGLLDLDAEIDDSGDRLRFRFVRGNDRGKSGSHYTPEELVQPLLEHALEPLIRKATKEPDAEDRLLNLRICDDACGSGHILLNAARRVALEVARVRTGADNPDPAAYRQALRDVIEGCIYGVDSNPQAVRLCKVALWLESHNPGKPLGFLDHRIKCGDSLVGIARASQLLDDIPDEAYKTREGDDPEFCAKLRGNNAQERLRPGQMEIDWETTVGKSLKDVVNALRGVAAMDASTPEGAERKKDAYLRATGNENWRHLKALADVKLAAFFLSKRPETSIVTQRLYRLFLDGTETLDGHPAADAASSVAGERRFFHWFLEFADAMMSGGFDCFLGNPPFLGGQRLSGAFGKEYLAYLKSAYAPAGAIDLVGYFVRRNYDLLKEDRSLGTLATNTLAQGSTREGGLDVIEKAGGTLVMAVRSRPWPGAAAVAVSQAVIRKGTWSGKRVLDGKPVAYISTYFDDQKSEGAPFRLEANAEKSFIGSYVLGMGFILEPEEAVNLIERNPANKDVLFPYLNGEDLNGRSDQSPSRRVINFRDWPLDRESAPDGYKGPVATDYPDCLEIVERLVKPERDKLWKGDITARDRARRWWQFARQTMNLYRTIAPLERVMVSARVTKTPVFSLADKNFIYSEMTVVLAFDDHSSFSLMNSSFQEFWAWKNASTLGSTMRYTPSDIFETFPFPPGFEPSSEGSPSASAQPLDELGKGLHEGRRALTTKLDIGLTSLYNLYHAPDLSIGSVEKAAKRSGDKASHAREEIEELRRLHRRIDEAVREAYGWSDIPLEHGFHELEFLPENDRVRYTVSRAARREILERLLKLNHRRHDEEIAAGLVGKDGKTTRKKARAKKRKRTPAVEEGQWLPF</sequence>
<keyword evidence="10" id="KW-1185">Reference proteome</keyword>
<evidence type="ECO:0000256" key="6">
    <source>
        <dbReference type="SAM" id="Coils"/>
    </source>
</evidence>
<keyword evidence="2 9" id="KW-0489">Methyltransferase</keyword>
<evidence type="ECO:0000256" key="2">
    <source>
        <dbReference type="ARBA" id="ARBA00022603"/>
    </source>
</evidence>
<evidence type="ECO:0000313" key="10">
    <source>
        <dbReference type="Proteomes" id="UP000671879"/>
    </source>
</evidence>
<evidence type="ECO:0000256" key="7">
    <source>
        <dbReference type="SAM" id="MobiDB-lite"/>
    </source>
</evidence>
<dbReference type="PANTHER" id="PTHR33841">
    <property type="entry name" value="DNA METHYLTRANSFERASE YEEA-RELATED"/>
    <property type="match status" value="1"/>
</dbReference>
<dbReference type="REBASE" id="460838">
    <property type="entry name" value="Sba352ORF10855P"/>
</dbReference>
<keyword evidence="6" id="KW-0175">Coiled coil</keyword>
<dbReference type="EMBL" id="CP072943">
    <property type="protein sequence ID" value="QTX31824.1"/>
    <property type="molecule type" value="Genomic_DNA"/>
</dbReference>
<dbReference type="RefSeq" id="WP_274373012.1">
    <property type="nucleotide sequence ID" value="NZ_CP072943.1"/>
</dbReference>
<dbReference type="GO" id="GO:0006304">
    <property type="term" value="P:DNA modification"/>
    <property type="evidence" value="ECO:0007669"/>
    <property type="project" value="InterPro"/>
</dbReference>
<dbReference type="KEGG" id="aram:KAR29_10855"/>
<feature type="domain" description="Type II methyltransferase M.TaqI-like" evidence="8">
    <location>
        <begin position="535"/>
        <end position="813"/>
    </location>
</feature>
<evidence type="ECO:0000313" key="9">
    <source>
        <dbReference type="EMBL" id="QTX31824.1"/>
    </source>
</evidence>